<comment type="caution">
    <text evidence="1">The sequence shown here is derived from an EMBL/GenBank/DDBJ whole genome shotgun (WGS) entry which is preliminary data.</text>
</comment>
<sequence>QLASVSASALLSSQAAPAAGPMIVAHISVAAQDAGMTCLASNVPFLDEAQIGVRGFVFAGTEDGHVIAWRAATYDRWRTLDLGNGERDARVTAMACTSARWLWVGLATGRILVVDVGAESADDAPWMVCKAWQATDSAVASIHVDWTPLLTVRARLQVASVHANGSVYYWDGLLAMDWQYAELRRRTPSIARTRDVIVQINSWNIDAIKPEHLERTPEDRGFLRSWLGALGAHNEPDIIVVGLQEVVDLESKKMTAKSLWHNTTSKAKSKSRGGAGGADISKRYGLWRKALERALARGATFATSYRVVECQNMVGLFVCVFARDDVYRSVRDVDVAHVKTGMGGLHGNKGGIAVRLTLADTSLCFVNAHLAAGESASNNVARIAHCATITRGVSFRRPAAEHQAPATDRTRDPAADMSDAALDAFVDGGDGRVFLDHAACFFSGDLNFRLRVSRQQAERHLADGDLDGLLQHDQLLPMLATGAGAAVAGHGLPAAATAPAARLAPAAAPGPAQLRARSRSGSLSSLSSSDEEPDDSELEPAGAAGFALRNFHEMPIQFPPTYKYDPGTDRYDTSEKHRTPAWCDRVLFRGSLAPARARAQSPPEPRPALADHDPQGAITPLAYQRLECRQSDHRPIFAAFSVAVKDVDRDARARALADIRQQFAAQVAAEMTYLAKVMWLCRHTAGMGRAAALLAAAGGDLTDALRRHANPT</sequence>
<organism evidence="1 2">
    <name type="scientific">Coemansia helicoidea</name>
    <dbReference type="NCBI Taxonomy" id="1286919"/>
    <lineage>
        <taxon>Eukaryota</taxon>
        <taxon>Fungi</taxon>
        <taxon>Fungi incertae sedis</taxon>
        <taxon>Zoopagomycota</taxon>
        <taxon>Kickxellomycotina</taxon>
        <taxon>Kickxellomycetes</taxon>
        <taxon>Kickxellales</taxon>
        <taxon>Kickxellaceae</taxon>
        <taxon>Coemansia</taxon>
    </lineage>
</organism>
<proteinExistence type="predicted"/>
<protein>
    <submittedName>
        <fullName evidence="1">Uncharacterized protein</fullName>
    </submittedName>
</protein>
<dbReference type="Proteomes" id="UP001140087">
    <property type="component" value="Unassembled WGS sequence"/>
</dbReference>
<dbReference type="EMBL" id="JANBUN010001918">
    <property type="protein sequence ID" value="KAJ2796293.1"/>
    <property type="molecule type" value="Genomic_DNA"/>
</dbReference>
<accession>A0ACC1KX83</accession>
<feature type="non-terminal residue" evidence="1">
    <location>
        <position position="1"/>
    </location>
</feature>
<keyword evidence="2" id="KW-1185">Reference proteome</keyword>
<reference evidence="1" key="1">
    <citation type="submission" date="2022-07" db="EMBL/GenBank/DDBJ databases">
        <title>Phylogenomic reconstructions and comparative analyses of Kickxellomycotina fungi.</title>
        <authorList>
            <person name="Reynolds N.K."/>
            <person name="Stajich J.E."/>
            <person name="Barry K."/>
            <person name="Grigoriev I.V."/>
            <person name="Crous P."/>
            <person name="Smith M.E."/>
        </authorList>
    </citation>
    <scope>NUCLEOTIDE SEQUENCE</scope>
    <source>
        <strain evidence="1">BCRC 34780</strain>
    </source>
</reference>
<gene>
    <name evidence="1" type="ORF">H4R21_004771</name>
</gene>
<evidence type="ECO:0000313" key="1">
    <source>
        <dbReference type="EMBL" id="KAJ2796293.1"/>
    </source>
</evidence>
<evidence type="ECO:0000313" key="2">
    <source>
        <dbReference type="Proteomes" id="UP001140087"/>
    </source>
</evidence>
<name>A0ACC1KX83_9FUNG</name>